<organism evidence="1 2">
    <name type="scientific">Luteolibacter soli</name>
    <dbReference type="NCBI Taxonomy" id="3135280"/>
    <lineage>
        <taxon>Bacteria</taxon>
        <taxon>Pseudomonadati</taxon>
        <taxon>Verrucomicrobiota</taxon>
        <taxon>Verrucomicrobiia</taxon>
        <taxon>Verrucomicrobiales</taxon>
        <taxon>Verrucomicrobiaceae</taxon>
        <taxon>Luteolibacter</taxon>
    </lineage>
</organism>
<keyword evidence="2" id="KW-1185">Reference proteome</keyword>
<dbReference type="Proteomes" id="UP001371305">
    <property type="component" value="Unassembled WGS sequence"/>
</dbReference>
<proteinExistence type="predicted"/>
<feature type="non-terminal residue" evidence="1">
    <location>
        <position position="1"/>
    </location>
</feature>
<name>A0ABU9B362_9BACT</name>
<accession>A0ABU9B362</accession>
<reference evidence="1 2" key="1">
    <citation type="submission" date="2024-04" db="EMBL/GenBank/DDBJ databases">
        <title>Luteolibacter sp. isolated from soil.</title>
        <authorList>
            <person name="An J."/>
        </authorList>
    </citation>
    <scope>NUCLEOTIDE SEQUENCE [LARGE SCALE GENOMIC DNA]</scope>
    <source>
        <strain evidence="1 2">Y139</strain>
    </source>
</reference>
<evidence type="ECO:0000313" key="1">
    <source>
        <dbReference type="EMBL" id="MEK7954476.1"/>
    </source>
</evidence>
<dbReference type="EMBL" id="JBBUKT010000022">
    <property type="protein sequence ID" value="MEK7954476.1"/>
    <property type="molecule type" value="Genomic_DNA"/>
</dbReference>
<protein>
    <submittedName>
        <fullName evidence="1">Uncharacterized protein</fullName>
    </submittedName>
</protein>
<sequence length="78" mass="8457">FLFRNGIQFCEVIEPESSLSPNSSGVLLLVTAQRVIQMHGDVFELVTSGVRFPVTIRHSHVAPEGWGTLCALSTSKSA</sequence>
<evidence type="ECO:0000313" key="2">
    <source>
        <dbReference type="Proteomes" id="UP001371305"/>
    </source>
</evidence>
<gene>
    <name evidence="1" type="ORF">WKV53_28425</name>
</gene>
<dbReference type="RefSeq" id="WP_341408247.1">
    <property type="nucleotide sequence ID" value="NZ_JBBUKT010000022.1"/>
</dbReference>
<comment type="caution">
    <text evidence="1">The sequence shown here is derived from an EMBL/GenBank/DDBJ whole genome shotgun (WGS) entry which is preliminary data.</text>
</comment>